<feature type="domain" description="ABC transmembrane type-1" evidence="8">
    <location>
        <begin position="95"/>
        <end position="300"/>
    </location>
</feature>
<keyword evidence="6 7" id="KW-0472">Membrane</keyword>
<feature type="transmembrane region" description="Helical" evidence="7">
    <location>
        <begin position="239"/>
        <end position="261"/>
    </location>
</feature>
<dbReference type="PANTHER" id="PTHR43163:SF6">
    <property type="entry name" value="DIPEPTIDE TRANSPORT SYSTEM PERMEASE PROTEIN DPPB-RELATED"/>
    <property type="match status" value="1"/>
</dbReference>
<evidence type="ECO:0000313" key="9">
    <source>
        <dbReference type="EMBL" id="TDE14288.1"/>
    </source>
</evidence>
<keyword evidence="5 7" id="KW-1133">Transmembrane helix</keyword>
<feature type="transmembrane region" description="Helical" evidence="7">
    <location>
        <begin position="177"/>
        <end position="196"/>
    </location>
</feature>
<feature type="transmembrane region" description="Helical" evidence="7">
    <location>
        <begin position="134"/>
        <end position="157"/>
    </location>
</feature>
<dbReference type="OrthoDB" id="9778910at2"/>
<dbReference type="PROSITE" id="PS50928">
    <property type="entry name" value="ABC_TM1"/>
    <property type="match status" value="1"/>
</dbReference>
<accession>A0A4V2Z3W4</accession>
<evidence type="ECO:0000256" key="7">
    <source>
        <dbReference type="RuleBase" id="RU363032"/>
    </source>
</evidence>
<evidence type="ECO:0000256" key="3">
    <source>
        <dbReference type="ARBA" id="ARBA00022475"/>
    </source>
</evidence>
<evidence type="ECO:0000313" key="10">
    <source>
        <dbReference type="Proteomes" id="UP000294739"/>
    </source>
</evidence>
<keyword evidence="2 7" id="KW-0813">Transport</keyword>
<feature type="transmembrane region" description="Helical" evidence="7">
    <location>
        <begin position="99"/>
        <end position="122"/>
    </location>
</feature>
<sequence length="318" mass="34225">MGRIALRSFAVLLGSALVGSLLVFGLLRLLRGDIAWVIAGQDAPVEAVQELRDELGLDRPWFVQYVDWLGGLVRGDLGQSYASGYDIAEQIRIRMGLTLSLAVLSLLLSLAFAIAVGTYAALHSGDGRGRALDLTAQLGISIPTFWIGMLLISFISIRMGWLPAGGYVSWREDPVGAIRSLILPVLTLSVHLGAVLTRYVRSAMLDILNEDYIRSAMAKGRTFGSAVATHGIRNGAVPVLTVGVLALGSLLTGVAVVEVVFSLPGLGRMLLDAVLSREVIVVQSLVFIFILMILVLNFLMDLAYGLLDPRIRDKRSVA</sequence>
<dbReference type="Gene3D" id="1.10.3720.10">
    <property type="entry name" value="MetI-like"/>
    <property type="match status" value="1"/>
</dbReference>
<evidence type="ECO:0000256" key="6">
    <source>
        <dbReference type="ARBA" id="ARBA00023136"/>
    </source>
</evidence>
<keyword evidence="10" id="KW-1185">Reference proteome</keyword>
<dbReference type="InterPro" id="IPR035906">
    <property type="entry name" value="MetI-like_sf"/>
</dbReference>
<dbReference type="InParanoid" id="A0A4V2Z3W4"/>
<dbReference type="Proteomes" id="UP000294739">
    <property type="component" value="Unassembled WGS sequence"/>
</dbReference>
<dbReference type="InterPro" id="IPR000515">
    <property type="entry name" value="MetI-like"/>
</dbReference>
<protein>
    <submittedName>
        <fullName evidence="9">ABC transporter permease</fullName>
    </submittedName>
</protein>
<dbReference type="CDD" id="cd06261">
    <property type="entry name" value="TM_PBP2"/>
    <property type="match status" value="1"/>
</dbReference>
<keyword evidence="4 7" id="KW-0812">Transmembrane</keyword>
<comment type="caution">
    <text evidence="9">The sequence shown here is derived from an EMBL/GenBank/DDBJ whole genome shotgun (WGS) entry which is preliminary data.</text>
</comment>
<feature type="transmembrane region" description="Helical" evidence="7">
    <location>
        <begin position="281"/>
        <end position="307"/>
    </location>
</feature>
<dbReference type="GO" id="GO:0005886">
    <property type="term" value="C:plasma membrane"/>
    <property type="evidence" value="ECO:0007669"/>
    <property type="project" value="UniProtKB-SubCell"/>
</dbReference>
<evidence type="ECO:0000256" key="1">
    <source>
        <dbReference type="ARBA" id="ARBA00004651"/>
    </source>
</evidence>
<dbReference type="SUPFAM" id="SSF161098">
    <property type="entry name" value="MetI-like"/>
    <property type="match status" value="1"/>
</dbReference>
<evidence type="ECO:0000256" key="5">
    <source>
        <dbReference type="ARBA" id="ARBA00022989"/>
    </source>
</evidence>
<reference evidence="9 10" key="1">
    <citation type="submission" date="2019-03" db="EMBL/GenBank/DDBJ databases">
        <title>Draft genome sequences of novel Actinobacteria.</title>
        <authorList>
            <person name="Sahin N."/>
            <person name="Ay H."/>
            <person name="Saygin H."/>
        </authorList>
    </citation>
    <scope>NUCLEOTIDE SEQUENCE [LARGE SCALE GENOMIC DNA]</scope>
    <source>
        <strain evidence="9 10">5K138</strain>
    </source>
</reference>
<proteinExistence type="inferred from homology"/>
<organism evidence="9 10">
    <name type="scientific">Jiangella asiatica</name>
    <dbReference type="NCBI Taxonomy" id="2530372"/>
    <lineage>
        <taxon>Bacteria</taxon>
        <taxon>Bacillati</taxon>
        <taxon>Actinomycetota</taxon>
        <taxon>Actinomycetes</taxon>
        <taxon>Jiangellales</taxon>
        <taxon>Jiangellaceae</taxon>
        <taxon>Jiangella</taxon>
    </lineage>
</organism>
<name>A0A4V2Z3W4_9ACTN</name>
<dbReference type="PANTHER" id="PTHR43163">
    <property type="entry name" value="DIPEPTIDE TRANSPORT SYSTEM PERMEASE PROTEIN DPPB-RELATED"/>
    <property type="match status" value="1"/>
</dbReference>
<comment type="similarity">
    <text evidence="7">Belongs to the binding-protein-dependent transport system permease family.</text>
</comment>
<dbReference type="Pfam" id="PF00528">
    <property type="entry name" value="BPD_transp_1"/>
    <property type="match status" value="1"/>
</dbReference>
<evidence type="ECO:0000259" key="8">
    <source>
        <dbReference type="PROSITE" id="PS50928"/>
    </source>
</evidence>
<dbReference type="RefSeq" id="WP_131891423.1">
    <property type="nucleotide sequence ID" value="NZ_SMKZ01000003.1"/>
</dbReference>
<evidence type="ECO:0000256" key="4">
    <source>
        <dbReference type="ARBA" id="ARBA00022692"/>
    </source>
</evidence>
<dbReference type="EMBL" id="SMKZ01000003">
    <property type="protein sequence ID" value="TDE14288.1"/>
    <property type="molecule type" value="Genomic_DNA"/>
</dbReference>
<comment type="subcellular location">
    <subcellularLocation>
        <location evidence="1 7">Cell membrane</location>
        <topology evidence="1 7">Multi-pass membrane protein</topology>
    </subcellularLocation>
</comment>
<dbReference type="Pfam" id="PF19300">
    <property type="entry name" value="BPD_transp_1_N"/>
    <property type="match status" value="1"/>
</dbReference>
<evidence type="ECO:0000256" key="2">
    <source>
        <dbReference type="ARBA" id="ARBA00022448"/>
    </source>
</evidence>
<gene>
    <name evidence="9" type="ORF">E1269_03795</name>
</gene>
<dbReference type="GO" id="GO:0071916">
    <property type="term" value="F:dipeptide transmembrane transporter activity"/>
    <property type="evidence" value="ECO:0007669"/>
    <property type="project" value="TreeGrafter"/>
</dbReference>
<dbReference type="AlphaFoldDB" id="A0A4V2Z3W4"/>
<keyword evidence="3" id="KW-1003">Cell membrane</keyword>
<dbReference type="InterPro" id="IPR045621">
    <property type="entry name" value="BPD_transp_1_N"/>
</dbReference>